<protein>
    <submittedName>
        <fullName evidence="1">Uncharacterized protein</fullName>
    </submittedName>
</protein>
<organism evidence="1 2">
    <name type="scientific">Mycobacterium asiaticum</name>
    <dbReference type="NCBI Taxonomy" id="1790"/>
    <lineage>
        <taxon>Bacteria</taxon>
        <taxon>Bacillati</taxon>
        <taxon>Actinomycetota</taxon>
        <taxon>Actinomycetes</taxon>
        <taxon>Mycobacteriales</taxon>
        <taxon>Mycobacteriaceae</taxon>
        <taxon>Mycobacterium</taxon>
    </lineage>
</organism>
<dbReference type="EMBL" id="LZLM01000108">
    <property type="protein sequence ID" value="OBJ82564.1"/>
    <property type="molecule type" value="Genomic_DNA"/>
</dbReference>
<proteinExistence type="predicted"/>
<dbReference type="Pfam" id="PF19457">
    <property type="entry name" value="DUF5994"/>
    <property type="match status" value="1"/>
</dbReference>
<dbReference type="InterPro" id="IPR046036">
    <property type="entry name" value="DUF5994"/>
</dbReference>
<accession>A0A1A3KDR9</accession>
<evidence type="ECO:0000313" key="2">
    <source>
        <dbReference type="Proteomes" id="UP000093925"/>
    </source>
</evidence>
<dbReference type="Proteomes" id="UP000093925">
    <property type="component" value="Unassembled WGS sequence"/>
</dbReference>
<dbReference type="AlphaFoldDB" id="A0A1A3KDR9"/>
<name>A0A1A3KDR9_MYCAS</name>
<comment type="caution">
    <text evidence="1">The sequence shown here is derived from an EMBL/GenBank/DDBJ whole genome shotgun (WGS) entry which is preliminary data.</text>
</comment>
<sequence>MNRAVRTRRLASPVRLVLSRDLGGPLNGAWWPHTASIAGELPELIGAISPRLGEICAISINWSSLAGSPDLDALNHVTKMATTRVVGHQRLMTISGARASAALLVVPCRTSSPLAVAVMRQVAELPVLPAEADRREFRTADEIVCAARAECALWFQQLGLPTRTPVGDTHPSVIV</sequence>
<dbReference type="RefSeq" id="WP_065141268.1">
    <property type="nucleotide sequence ID" value="NZ_LZKS01000178.1"/>
</dbReference>
<evidence type="ECO:0000313" key="1">
    <source>
        <dbReference type="EMBL" id="OBJ82564.1"/>
    </source>
</evidence>
<gene>
    <name evidence="1" type="ORF">A5640_20780</name>
</gene>
<reference evidence="1 2" key="1">
    <citation type="submission" date="2016-06" db="EMBL/GenBank/DDBJ databases">
        <authorList>
            <person name="Kjaerup R.B."/>
            <person name="Dalgaard T.S."/>
            <person name="Juul-Madsen H.R."/>
        </authorList>
    </citation>
    <scope>NUCLEOTIDE SEQUENCE [LARGE SCALE GENOMIC DNA]</scope>
    <source>
        <strain evidence="1 2">1276495.2</strain>
    </source>
</reference>